<dbReference type="AlphaFoldDB" id="A0A173YH15"/>
<dbReference type="RefSeq" id="WP_034865793.1">
    <property type="nucleotide sequence ID" value="NZ_CABHIH010000002.1"/>
</dbReference>
<dbReference type="GeneID" id="42777668"/>
<dbReference type="EMBL" id="MAPZ01000019">
    <property type="protein sequence ID" value="OBY10717.1"/>
    <property type="molecule type" value="Genomic_DNA"/>
</dbReference>
<name>A0A173YH15_9CLOT</name>
<organism evidence="1 2">
    <name type="scientific">Clostridium paraputrificum</name>
    <dbReference type="NCBI Taxonomy" id="29363"/>
    <lineage>
        <taxon>Bacteria</taxon>
        <taxon>Bacillati</taxon>
        <taxon>Bacillota</taxon>
        <taxon>Clostridia</taxon>
        <taxon>Eubacteriales</taxon>
        <taxon>Clostridiaceae</taxon>
        <taxon>Clostridium</taxon>
    </lineage>
</organism>
<dbReference type="Proteomes" id="UP000092714">
    <property type="component" value="Unassembled WGS sequence"/>
</dbReference>
<sequence length="75" mass="8893">MSKCPFWSTGKDRIECNTECPMNTLALEENCPFREYVSDSKLKYKDIVKEEYDYSEETFNGDFLGIKIEREVSQY</sequence>
<evidence type="ECO:0000313" key="1">
    <source>
        <dbReference type="EMBL" id="OBY10717.1"/>
    </source>
</evidence>
<dbReference type="OrthoDB" id="1938183at2"/>
<keyword evidence="2" id="KW-1185">Reference proteome</keyword>
<comment type="caution">
    <text evidence="1">The sequence shown here is derived from an EMBL/GenBank/DDBJ whole genome shotgun (WGS) entry which is preliminary data.</text>
</comment>
<accession>A0A173YH15</accession>
<reference evidence="1 2" key="1">
    <citation type="submission" date="2016-06" db="EMBL/GenBank/DDBJ databases">
        <authorList>
            <person name="Kjaerup R.B."/>
            <person name="Dalgaard T.S."/>
            <person name="Juul-Madsen H.R."/>
        </authorList>
    </citation>
    <scope>NUCLEOTIDE SEQUENCE [LARGE SCALE GENOMIC DNA]</scope>
    <source>
        <strain evidence="1 2">373-A1</strain>
    </source>
</reference>
<proteinExistence type="predicted"/>
<gene>
    <name evidence="1" type="ORF">CP373A1_09425</name>
</gene>
<protein>
    <submittedName>
        <fullName evidence="1">Uncharacterized protein</fullName>
    </submittedName>
</protein>
<dbReference type="eggNOG" id="ENOG5032562">
    <property type="taxonomic scope" value="Bacteria"/>
</dbReference>
<evidence type="ECO:0000313" key="2">
    <source>
        <dbReference type="Proteomes" id="UP000092714"/>
    </source>
</evidence>